<dbReference type="Pfam" id="PF20176">
    <property type="entry name" value="DUF6541"/>
    <property type="match status" value="1"/>
</dbReference>
<feature type="transmembrane region" description="Helical" evidence="1">
    <location>
        <begin position="102"/>
        <end position="122"/>
    </location>
</feature>
<keyword evidence="1" id="KW-0812">Transmembrane</keyword>
<gene>
    <name evidence="2" type="ORF">HD600_002228</name>
</gene>
<feature type="transmembrane region" description="Helical" evidence="1">
    <location>
        <begin position="166"/>
        <end position="190"/>
    </location>
</feature>
<feature type="transmembrane region" description="Helical" evidence="1">
    <location>
        <begin position="294"/>
        <end position="311"/>
    </location>
</feature>
<feature type="transmembrane region" description="Helical" evidence="1">
    <location>
        <begin position="431"/>
        <end position="449"/>
    </location>
</feature>
<feature type="transmembrane region" description="Helical" evidence="1">
    <location>
        <begin position="239"/>
        <end position="260"/>
    </location>
</feature>
<dbReference type="Proteomes" id="UP000517712">
    <property type="component" value="Unassembled WGS sequence"/>
</dbReference>
<name>A0A7W9CE19_9MICO</name>
<keyword evidence="1" id="KW-0472">Membrane</keyword>
<feature type="transmembrane region" description="Helical" evidence="1">
    <location>
        <begin position="197"/>
        <end position="219"/>
    </location>
</feature>
<feature type="transmembrane region" description="Helical" evidence="1">
    <location>
        <begin position="12"/>
        <end position="32"/>
    </location>
</feature>
<reference evidence="2 3" key="1">
    <citation type="submission" date="2020-08" db="EMBL/GenBank/DDBJ databases">
        <title>Sequencing the genomes of 1000 actinobacteria strains.</title>
        <authorList>
            <person name="Klenk H.-P."/>
        </authorList>
    </citation>
    <scope>NUCLEOTIDE SEQUENCE [LARGE SCALE GENOMIC DNA]</scope>
    <source>
        <strain evidence="2 3">DSM 24823</strain>
    </source>
</reference>
<feature type="transmembrane region" description="Helical" evidence="1">
    <location>
        <begin position="65"/>
        <end position="82"/>
    </location>
</feature>
<organism evidence="2 3">
    <name type="scientific">Microbacterium ginsengiterrae</name>
    <dbReference type="NCBI Taxonomy" id="546115"/>
    <lineage>
        <taxon>Bacteria</taxon>
        <taxon>Bacillati</taxon>
        <taxon>Actinomycetota</taxon>
        <taxon>Actinomycetes</taxon>
        <taxon>Micrococcales</taxon>
        <taxon>Microbacteriaceae</taxon>
        <taxon>Microbacterium</taxon>
    </lineage>
</organism>
<evidence type="ECO:0000313" key="2">
    <source>
        <dbReference type="EMBL" id="MBB5743731.1"/>
    </source>
</evidence>
<feature type="transmembrane region" description="Helical" evidence="1">
    <location>
        <begin position="362"/>
        <end position="386"/>
    </location>
</feature>
<keyword evidence="3" id="KW-1185">Reference proteome</keyword>
<dbReference type="AlphaFoldDB" id="A0A7W9CE19"/>
<dbReference type="InterPro" id="IPR046671">
    <property type="entry name" value="DUF6541"/>
</dbReference>
<sequence length="641" mass="68810">MTAGWLGQSLVVLASVGMLFIPGMIALTCVGLRGLARLAAAPVYTVFATSVSALLFGFLRIPWSPVSWLVAMLIMLGIAWGAGRLIKLEPSPEVEGWRRRALMGAVTFGAVFTAWRLVTYIGEVDAISQTNDAVFHMNAVRFILETANASSLHVSAVVGSPGFYPAAWHALVSLIVTMTGASITVAANVLTLMIGLVWVLGVSWLAVIASGSAAVGAYAAVLAGAMQNFPLLMVQWGVLFPNALSTALIPASIALVLVFAERAGISYDWRSLLRWVLVLGVIVGALALSQPAALLPWAAICAVWLTLREAMSPGSRRQLWYRAVFVLVGWLLLALAWVLLAGNTSGSHWPFFRSREEALLDVVVNGQVLIPPQIGISVLMLVGLVVAFRRRSLWWMAVSWLGLAGLYWLVAAVGNEKVRDIVLGPWYADPYRLAALAPIAVVPLAAVGVDAMMRRIPFRRDVSADRVRMSIGLGVLAIGVLLVGLLRPVPLPSITAGTYEEVSRYEASARAYLNPDERRLLETLGDLVEPGSRVIANPSTGAGFGYFFSGVDVFPRNWAPPSDAAWQTIASDLNEAAADPAVCEALAQYGEPEYVLDFGPGENRSGRWVMPGMTDFVGRDGFALIDRVGEASLWRITACDG</sequence>
<keyword evidence="1" id="KW-1133">Transmembrane helix</keyword>
<feature type="transmembrane region" description="Helical" evidence="1">
    <location>
        <begin position="393"/>
        <end position="411"/>
    </location>
</feature>
<evidence type="ECO:0000256" key="1">
    <source>
        <dbReference type="SAM" id="Phobius"/>
    </source>
</evidence>
<evidence type="ECO:0008006" key="4">
    <source>
        <dbReference type="Google" id="ProtNLM"/>
    </source>
</evidence>
<comment type="caution">
    <text evidence="2">The sequence shown here is derived from an EMBL/GenBank/DDBJ whole genome shotgun (WGS) entry which is preliminary data.</text>
</comment>
<protein>
    <recommendedName>
        <fullName evidence="4">4-amino-4-deoxy-L-arabinose transferase-like glycosyltransferase</fullName>
    </recommendedName>
</protein>
<proteinExistence type="predicted"/>
<dbReference type="RefSeq" id="WP_184283717.1">
    <property type="nucleotide sequence ID" value="NZ_BAAAPG010000001.1"/>
</dbReference>
<accession>A0A7W9CE19</accession>
<feature type="transmembrane region" description="Helical" evidence="1">
    <location>
        <begin position="272"/>
        <end position="288"/>
    </location>
</feature>
<feature type="transmembrane region" description="Helical" evidence="1">
    <location>
        <begin position="39"/>
        <end position="59"/>
    </location>
</feature>
<feature type="transmembrane region" description="Helical" evidence="1">
    <location>
        <begin position="323"/>
        <end position="342"/>
    </location>
</feature>
<feature type="transmembrane region" description="Helical" evidence="1">
    <location>
        <begin position="469"/>
        <end position="486"/>
    </location>
</feature>
<evidence type="ECO:0000313" key="3">
    <source>
        <dbReference type="Proteomes" id="UP000517712"/>
    </source>
</evidence>
<dbReference type="EMBL" id="JACHMU010000001">
    <property type="protein sequence ID" value="MBB5743731.1"/>
    <property type="molecule type" value="Genomic_DNA"/>
</dbReference>